<evidence type="ECO:0000259" key="2">
    <source>
        <dbReference type="PROSITE" id="PS50943"/>
    </source>
</evidence>
<dbReference type="SUPFAM" id="SSF47413">
    <property type="entry name" value="lambda repressor-like DNA-binding domains"/>
    <property type="match status" value="1"/>
</dbReference>
<reference evidence="3 4" key="1">
    <citation type="submission" date="2016-01" db="EMBL/GenBank/DDBJ databases">
        <authorList>
            <person name="Oliw E.H."/>
        </authorList>
    </citation>
    <scope>NUCLEOTIDE SEQUENCE [LARGE SCALE GENOMIC DNA]</scope>
    <source>
        <strain evidence="3 4">CMW7756B</strain>
    </source>
</reference>
<proteinExistence type="predicted"/>
<dbReference type="CDD" id="cd00093">
    <property type="entry name" value="HTH_XRE"/>
    <property type="match status" value="1"/>
</dbReference>
<evidence type="ECO:0000256" key="1">
    <source>
        <dbReference type="ARBA" id="ARBA00023125"/>
    </source>
</evidence>
<organism evidence="3">
    <name type="scientific">Veillonella atypica</name>
    <dbReference type="NCBI Taxonomy" id="39777"/>
    <lineage>
        <taxon>Bacteria</taxon>
        <taxon>Bacillati</taxon>
        <taxon>Bacillota</taxon>
        <taxon>Negativicutes</taxon>
        <taxon>Veillonellales</taxon>
        <taxon>Veillonellaceae</taxon>
        <taxon>Veillonella</taxon>
    </lineage>
</organism>
<dbReference type="SMART" id="SM00530">
    <property type="entry name" value="HTH_XRE"/>
    <property type="match status" value="1"/>
</dbReference>
<dbReference type="EMBL" id="LRQT01000091">
    <property type="protein sequence ID" value="KXA62451.1"/>
    <property type="molecule type" value="Genomic_DNA"/>
</dbReference>
<dbReference type="InterPro" id="IPR001387">
    <property type="entry name" value="Cro/C1-type_HTH"/>
</dbReference>
<dbReference type="GO" id="GO:0003677">
    <property type="term" value="F:DNA binding"/>
    <property type="evidence" value="ECO:0007669"/>
    <property type="project" value="UniProtKB-KW"/>
</dbReference>
<dbReference type="PATRIC" id="fig|39777.7.peg.1600"/>
<dbReference type="Pfam" id="PF01381">
    <property type="entry name" value="HTH_3"/>
    <property type="match status" value="1"/>
</dbReference>
<evidence type="ECO:0000313" key="3">
    <source>
        <dbReference type="EMBL" id="KXA62451.1"/>
    </source>
</evidence>
<keyword evidence="1 3" id="KW-0238">DNA-binding</keyword>
<gene>
    <name evidence="3" type="ORF">HMPREF3233_01633</name>
</gene>
<dbReference type="AlphaFoldDB" id="A0A133S257"/>
<name>A0A133S257_9FIRM</name>
<sequence length="102" mass="12161">MWYYLYRKDVNLMTFGQTLYKLRTSHNVTQAELSEYFKISKSLISMYERDKRKPSFEILEGIADFFNVDMNTLHGVNIDNQNTFNNKDKRDIQKNCSLSLMT</sequence>
<protein>
    <submittedName>
        <fullName evidence="3">DNA-binding helix-turn-helix protein</fullName>
    </submittedName>
</protein>
<accession>A0A133S257</accession>
<dbReference type="InterPro" id="IPR010982">
    <property type="entry name" value="Lambda_DNA-bd_dom_sf"/>
</dbReference>
<evidence type="ECO:0000313" key="4">
    <source>
        <dbReference type="Proteomes" id="UP000070226"/>
    </source>
</evidence>
<comment type="caution">
    <text evidence="3">The sequence shown here is derived from an EMBL/GenBank/DDBJ whole genome shotgun (WGS) entry which is preliminary data.</text>
</comment>
<feature type="domain" description="HTH cro/C1-type" evidence="2">
    <location>
        <begin position="19"/>
        <end position="73"/>
    </location>
</feature>
<dbReference type="Proteomes" id="UP000070226">
    <property type="component" value="Unassembled WGS sequence"/>
</dbReference>
<dbReference type="PANTHER" id="PTHR46558">
    <property type="entry name" value="TRACRIPTIONAL REGULATORY PROTEIN-RELATED-RELATED"/>
    <property type="match status" value="1"/>
</dbReference>
<dbReference type="Gene3D" id="1.10.260.40">
    <property type="entry name" value="lambda repressor-like DNA-binding domains"/>
    <property type="match status" value="1"/>
</dbReference>
<dbReference type="PROSITE" id="PS50943">
    <property type="entry name" value="HTH_CROC1"/>
    <property type="match status" value="1"/>
</dbReference>
<dbReference type="PANTHER" id="PTHR46558:SF11">
    <property type="entry name" value="HTH-TYPE TRANSCRIPTIONAL REGULATOR XRE"/>
    <property type="match status" value="1"/>
</dbReference>